<evidence type="ECO:0000256" key="10">
    <source>
        <dbReference type="ARBA" id="ARBA00023285"/>
    </source>
</evidence>
<keyword evidence="8" id="KW-0224">Dipeptidase</keyword>
<dbReference type="InterPro" id="IPR050072">
    <property type="entry name" value="Peptidase_M20A"/>
</dbReference>
<dbReference type="SUPFAM" id="SSF55031">
    <property type="entry name" value="Bacterial exopeptidase dimerisation domain"/>
    <property type="match status" value="1"/>
</dbReference>
<keyword evidence="6" id="KW-0378">Hydrolase</keyword>
<evidence type="ECO:0000256" key="7">
    <source>
        <dbReference type="ARBA" id="ARBA00022833"/>
    </source>
</evidence>
<evidence type="ECO:0000256" key="1">
    <source>
        <dbReference type="ARBA" id="ARBA00001941"/>
    </source>
</evidence>
<dbReference type="GO" id="GO:0006526">
    <property type="term" value="P:L-arginine biosynthetic process"/>
    <property type="evidence" value="ECO:0007669"/>
    <property type="project" value="TreeGrafter"/>
</dbReference>
<dbReference type="InterPro" id="IPR036264">
    <property type="entry name" value="Bact_exopeptidase_dim_dom"/>
</dbReference>
<dbReference type="Gene3D" id="3.30.70.360">
    <property type="match status" value="2"/>
</dbReference>
<proteinExistence type="inferred from homology"/>
<evidence type="ECO:0000256" key="8">
    <source>
        <dbReference type="ARBA" id="ARBA00022997"/>
    </source>
</evidence>
<dbReference type="Gene3D" id="3.40.630.10">
    <property type="entry name" value="Zn peptidases"/>
    <property type="match status" value="1"/>
</dbReference>
<dbReference type="Proteomes" id="UP000029435">
    <property type="component" value="Unassembled WGS sequence"/>
</dbReference>
<accession>A0A0M2EZX3</accession>
<evidence type="ECO:0000313" key="11">
    <source>
        <dbReference type="EMBL" id="KGA33095.1"/>
    </source>
</evidence>
<dbReference type="PANTHER" id="PTHR43808:SF31">
    <property type="entry name" value="N-ACETYL-L-CITRULLINE DEACETYLASE"/>
    <property type="match status" value="1"/>
</dbReference>
<dbReference type="PROSITE" id="PS00758">
    <property type="entry name" value="ARGE_DAPE_CPG2_1"/>
    <property type="match status" value="1"/>
</dbReference>
<reference evidence="11 12" key="1">
    <citation type="submission" date="2014-08" db="EMBL/GenBank/DDBJ databases">
        <title>Genome sequences of NCPPB Pectobacterium isolates.</title>
        <authorList>
            <person name="Glover R.H."/>
            <person name="Sapp M."/>
            <person name="Elphinstone J."/>
        </authorList>
    </citation>
    <scope>NUCLEOTIDE SEQUENCE [LARGE SCALE GENOMIC DNA]</scope>
    <source>
        <strain evidence="11 12">LMG 21372</strain>
    </source>
</reference>
<protein>
    <submittedName>
        <fullName evidence="11">Peptidase M20</fullName>
    </submittedName>
</protein>
<keyword evidence="9" id="KW-0482">Metalloprotease</keyword>
<evidence type="ECO:0000256" key="4">
    <source>
        <dbReference type="ARBA" id="ARBA00022670"/>
    </source>
</evidence>
<dbReference type="PANTHER" id="PTHR43808">
    <property type="entry name" value="ACETYLORNITHINE DEACETYLASE"/>
    <property type="match status" value="1"/>
</dbReference>
<dbReference type="RefSeq" id="WP_039316099.1">
    <property type="nucleotide sequence ID" value="NZ_JQOD01000003.1"/>
</dbReference>
<sequence length="497" mass="53629">MSTTLTPQESALLPHIENWIAEQSDSLINELATWIAIPSVSRADLAQPGAPFGSVCAHMLDTALTLAEQAGFRTERHEGYAGSVIYGEHDEDIGLISHLDVVPAGEHWTYPPFALTRHGDFLIGRGVADNKGPAILNLYLLKLVRALNLPLHHNLRIVYGLAEETDMADLVWFAQHGPVPRLSLVTDGKFPVNYAQKGQITFRLHIADAGVLANLTAGNAANSIPATAYITLPDAPRDLTVDGLRGLGAGRITLRPTELGLTIHAQGIAGHAAFPDGTLSAAIVLLDALRELDLLPERERTLATQLQQIFTSPHGEGIGLAQEDEPSGKLTLNAGLWQSTTPGSLTLLADIRYPVTLEGNTIITTLRDGLATLKNDITLVDGWRDVPPFYLPEEDSTRQLLQQSWHDVTGRTEPAYSMGGVTHSKVLPRATTFGPGYLRTEANSPDFLPIGHGLPHGADEVIHLPSLLAALPVYVIALIRLDAALHAQNQEKPSHAR</sequence>
<dbReference type="InterPro" id="IPR001261">
    <property type="entry name" value="ArgE/DapE_CS"/>
</dbReference>
<evidence type="ECO:0000256" key="3">
    <source>
        <dbReference type="ARBA" id="ARBA00006247"/>
    </source>
</evidence>
<evidence type="ECO:0000256" key="6">
    <source>
        <dbReference type="ARBA" id="ARBA00022801"/>
    </source>
</evidence>
<dbReference type="GO" id="GO:0006508">
    <property type="term" value="P:proteolysis"/>
    <property type="evidence" value="ECO:0007669"/>
    <property type="project" value="UniProtKB-KW"/>
</dbReference>
<evidence type="ECO:0000256" key="9">
    <source>
        <dbReference type="ARBA" id="ARBA00023049"/>
    </source>
</evidence>
<dbReference type="GO" id="GO:0008237">
    <property type="term" value="F:metallopeptidase activity"/>
    <property type="evidence" value="ECO:0007669"/>
    <property type="project" value="UniProtKB-KW"/>
</dbReference>
<dbReference type="Pfam" id="PF01546">
    <property type="entry name" value="Peptidase_M20"/>
    <property type="match status" value="1"/>
</dbReference>
<dbReference type="GO" id="GO:0008777">
    <property type="term" value="F:acetylornithine deacetylase activity"/>
    <property type="evidence" value="ECO:0007669"/>
    <property type="project" value="TreeGrafter"/>
</dbReference>
<dbReference type="InterPro" id="IPR010964">
    <property type="entry name" value="M20A_pepV-rel"/>
</dbReference>
<comment type="similarity">
    <text evidence="3">Belongs to the peptidase M20A family.</text>
</comment>
<dbReference type="SUPFAM" id="SSF53187">
    <property type="entry name" value="Zn-dependent exopeptidases"/>
    <property type="match status" value="1"/>
</dbReference>
<name>A0A0M2EZX3_9GAMM</name>
<comment type="cofactor">
    <cofactor evidence="1">
        <name>Co(2+)</name>
        <dbReference type="ChEBI" id="CHEBI:48828"/>
    </cofactor>
</comment>
<dbReference type="GO" id="GO:0016805">
    <property type="term" value="F:dipeptidase activity"/>
    <property type="evidence" value="ECO:0007669"/>
    <property type="project" value="UniProtKB-KW"/>
</dbReference>
<evidence type="ECO:0000313" key="12">
    <source>
        <dbReference type="Proteomes" id="UP000029435"/>
    </source>
</evidence>
<comment type="caution">
    <text evidence="11">The sequence shown here is derived from an EMBL/GenBank/DDBJ whole genome shotgun (WGS) entry which is preliminary data.</text>
</comment>
<keyword evidence="5" id="KW-0479">Metal-binding</keyword>
<dbReference type="OrthoDB" id="7055905at2"/>
<dbReference type="EMBL" id="JQOD01000003">
    <property type="protein sequence ID" value="KGA33095.1"/>
    <property type="molecule type" value="Genomic_DNA"/>
</dbReference>
<dbReference type="NCBIfam" id="TIGR01887">
    <property type="entry name" value="dipeptidaselike"/>
    <property type="match status" value="1"/>
</dbReference>
<gene>
    <name evidence="11" type="ORF">KU74_14425</name>
</gene>
<dbReference type="GO" id="GO:0008270">
    <property type="term" value="F:zinc ion binding"/>
    <property type="evidence" value="ECO:0007669"/>
    <property type="project" value="InterPro"/>
</dbReference>
<dbReference type="InterPro" id="IPR002933">
    <property type="entry name" value="Peptidase_M20"/>
</dbReference>
<keyword evidence="4" id="KW-0645">Protease</keyword>
<keyword evidence="7" id="KW-0862">Zinc</keyword>
<comment type="cofactor">
    <cofactor evidence="2">
        <name>Zn(2+)</name>
        <dbReference type="ChEBI" id="CHEBI:29105"/>
    </cofactor>
</comment>
<evidence type="ECO:0000256" key="2">
    <source>
        <dbReference type="ARBA" id="ARBA00001947"/>
    </source>
</evidence>
<keyword evidence="10" id="KW-0170">Cobalt</keyword>
<organism evidence="11 12">
    <name type="scientific">Pectobacterium brasiliense</name>
    <dbReference type="NCBI Taxonomy" id="180957"/>
    <lineage>
        <taxon>Bacteria</taxon>
        <taxon>Pseudomonadati</taxon>
        <taxon>Pseudomonadota</taxon>
        <taxon>Gammaproteobacteria</taxon>
        <taxon>Enterobacterales</taxon>
        <taxon>Pectobacteriaceae</taxon>
        <taxon>Pectobacterium</taxon>
    </lineage>
</organism>
<evidence type="ECO:0000256" key="5">
    <source>
        <dbReference type="ARBA" id="ARBA00022723"/>
    </source>
</evidence>
<dbReference type="AlphaFoldDB" id="A0A0M2EZX3"/>